<dbReference type="InterPro" id="IPR039247">
    <property type="entry name" value="KhpB"/>
</dbReference>
<reference evidence="8 9" key="1">
    <citation type="submission" date="2023-07" db="EMBL/GenBank/DDBJ databases">
        <title>Genomic Encyclopedia of Type Strains, Phase IV (KMG-IV): sequencing the most valuable type-strain genomes for metagenomic binning, comparative biology and taxonomic classification.</title>
        <authorList>
            <person name="Goeker M."/>
        </authorList>
    </citation>
    <scope>NUCLEOTIDE SEQUENCE [LARGE SCALE GENOMIC DNA]</scope>
    <source>
        <strain evidence="8 9">DSM 29005</strain>
    </source>
</reference>
<proteinExistence type="inferred from homology"/>
<dbReference type="SMART" id="SM01245">
    <property type="entry name" value="Jag_N"/>
    <property type="match status" value="1"/>
</dbReference>
<dbReference type="Pfam" id="PF13083">
    <property type="entry name" value="KH_KhpA-B"/>
    <property type="match status" value="1"/>
</dbReference>
<sequence>MKEITAKGLTVNEAVTDALKSLNVTEDDVVVEVIDEGKKGILGIFGKKPAQVLVKVKEKDPIQEASLFLTNVVKKMGINARLSVKQRDKTVTFHLTGEKIAVLIGKRGQTLNSLQFLTQLVANRYSKQYIQIIVDAENYRDRRKETLKQLGLRVANQVIRTSKKVSLEPMPSNERKIIHAILAGNKNVKTYSIGEEPHRYLVVTPNEKSPL</sequence>
<evidence type="ECO:0000256" key="1">
    <source>
        <dbReference type="ARBA" id="ARBA00022490"/>
    </source>
</evidence>
<keyword evidence="4 6" id="KW-0143">Chaperone</keyword>
<dbReference type="NCBIfam" id="NF041568">
    <property type="entry name" value="Jag_EloR"/>
    <property type="match status" value="1"/>
</dbReference>
<dbReference type="InterPro" id="IPR038247">
    <property type="entry name" value="Jag_N_dom_sf"/>
</dbReference>
<organism evidence="8 9">
    <name type="scientific">Metabacillus malikii</name>
    <dbReference type="NCBI Taxonomy" id="1504265"/>
    <lineage>
        <taxon>Bacteria</taxon>
        <taxon>Bacillati</taxon>
        <taxon>Bacillota</taxon>
        <taxon>Bacilli</taxon>
        <taxon>Bacillales</taxon>
        <taxon>Bacillaceae</taxon>
        <taxon>Metabacillus</taxon>
    </lineage>
</organism>
<keyword evidence="1 6" id="KW-0963">Cytoplasm</keyword>
<evidence type="ECO:0000256" key="6">
    <source>
        <dbReference type="HAMAP-Rule" id="MF_00867"/>
    </source>
</evidence>
<dbReference type="Gene3D" id="3.30.30.80">
    <property type="entry name" value="probable RNA-binding protein from clostridium symbiosum atcc 14940"/>
    <property type="match status" value="1"/>
</dbReference>
<dbReference type="EMBL" id="JAUSUD010000032">
    <property type="protein sequence ID" value="MDQ0233184.1"/>
    <property type="molecule type" value="Genomic_DNA"/>
</dbReference>
<evidence type="ECO:0000256" key="5">
    <source>
        <dbReference type="ARBA" id="ARBA00023316"/>
    </source>
</evidence>
<comment type="domain">
    <text evidence="6">Has an N-terminal Jag-N domain and 2 RNA-binding domains (KH and R3H).</text>
</comment>
<evidence type="ECO:0000259" key="7">
    <source>
        <dbReference type="PROSITE" id="PS51061"/>
    </source>
</evidence>
<evidence type="ECO:0000313" key="9">
    <source>
        <dbReference type="Proteomes" id="UP001234495"/>
    </source>
</evidence>
<dbReference type="InterPro" id="IPR036867">
    <property type="entry name" value="R3H_dom_sf"/>
</dbReference>
<dbReference type="Gene3D" id="3.30.300.20">
    <property type="match status" value="1"/>
</dbReference>
<dbReference type="CDD" id="cd02644">
    <property type="entry name" value="R3H_jag"/>
    <property type="match status" value="1"/>
</dbReference>
<dbReference type="Gene3D" id="3.30.1370.50">
    <property type="entry name" value="R3H-like domain"/>
    <property type="match status" value="1"/>
</dbReference>
<evidence type="ECO:0000256" key="2">
    <source>
        <dbReference type="ARBA" id="ARBA00022884"/>
    </source>
</evidence>
<feature type="domain" description="R3H" evidence="7">
    <location>
        <begin position="141"/>
        <end position="207"/>
    </location>
</feature>
<evidence type="ECO:0000256" key="3">
    <source>
        <dbReference type="ARBA" id="ARBA00022960"/>
    </source>
</evidence>
<keyword evidence="2 6" id="KW-0694">RNA-binding</keyword>
<dbReference type="PANTHER" id="PTHR35800:SF1">
    <property type="entry name" value="RNA-BINDING PROTEIN KHPB"/>
    <property type="match status" value="1"/>
</dbReference>
<evidence type="ECO:0000313" key="8">
    <source>
        <dbReference type="EMBL" id="MDQ0233184.1"/>
    </source>
</evidence>
<dbReference type="InterPro" id="IPR034079">
    <property type="entry name" value="R3H_KhpB"/>
</dbReference>
<protein>
    <recommendedName>
        <fullName evidence="6">RNA-binding protein KhpB</fullName>
    </recommendedName>
    <alternativeName>
        <fullName evidence="6">RNA-binding protein EloR</fullName>
    </alternativeName>
</protein>
<dbReference type="Pfam" id="PF01424">
    <property type="entry name" value="R3H"/>
    <property type="match status" value="1"/>
</dbReference>
<keyword evidence="5 6" id="KW-0961">Cell wall biogenesis/degradation</keyword>
<dbReference type="Pfam" id="PF14804">
    <property type="entry name" value="Jag_N"/>
    <property type="match status" value="1"/>
</dbReference>
<dbReference type="SMART" id="SM00393">
    <property type="entry name" value="R3H"/>
    <property type="match status" value="1"/>
</dbReference>
<dbReference type="InterPro" id="IPR032782">
    <property type="entry name" value="KhpB_N"/>
</dbReference>
<comment type="subcellular location">
    <subcellularLocation>
        <location evidence="6">Cytoplasm</location>
    </subcellularLocation>
</comment>
<dbReference type="SUPFAM" id="SSF82708">
    <property type="entry name" value="R3H domain"/>
    <property type="match status" value="1"/>
</dbReference>
<dbReference type="InterPro" id="IPR038008">
    <property type="entry name" value="Jag_KH"/>
</dbReference>
<comment type="similarity">
    <text evidence="6">Belongs to the KhpB RNA-binding protein family.</text>
</comment>
<dbReference type="InterPro" id="IPR001374">
    <property type="entry name" value="R3H_dom"/>
</dbReference>
<dbReference type="InterPro" id="IPR015946">
    <property type="entry name" value="KH_dom-like_a/b"/>
</dbReference>
<gene>
    <name evidence="6" type="primary">khpB</name>
    <name evidence="6" type="synonym">eloR</name>
    <name evidence="8" type="ORF">J2S19_004525</name>
</gene>
<evidence type="ECO:0000256" key="4">
    <source>
        <dbReference type="ARBA" id="ARBA00023186"/>
    </source>
</evidence>
<dbReference type="CDD" id="cd02414">
    <property type="entry name" value="KH-II_Jag"/>
    <property type="match status" value="1"/>
</dbReference>
<comment type="function">
    <text evidence="6">A probable RNA chaperone. Forms a complex with KhpA which binds to cellular RNA and controls its expression. Plays a role in peptidoglycan (PG) homeostasis and cell length regulation.</text>
</comment>
<comment type="subunit">
    <text evidence="6">Forms a complex with KhpA.</text>
</comment>
<feature type="region of interest" description="Jag_N domain" evidence="6">
    <location>
        <begin position="5"/>
        <end position="55"/>
    </location>
</feature>
<dbReference type="RefSeq" id="WP_307346150.1">
    <property type="nucleotide sequence ID" value="NZ_JAUSUD010000032.1"/>
</dbReference>
<dbReference type="HAMAP" id="MF_00867">
    <property type="entry name" value="KhpB"/>
    <property type="match status" value="1"/>
</dbReference>
<dbReference type="PROSITE" id="PS51061">
    <property type="entry name" value="R3H"/>
    <property type="match status" value="1"/>
</dbReference>
<keyword evidence="9" id="KW-1185">Reference proteome</keyword>
<comment type="caution">
    <text evidence="8">The sequence shown here is derived from an EMBL/GenBank/DDBJ whole genome shotgun (WGS) entry which is preliminary data.</text>
</comment>
<dbReference type="Proteomes" id="UP001234495">
    <property type="component" value="Unassembled WGS sequence"/>
</dbReference>
<name>A0ABT9ZLM1_9BACI</name>
<keyword evidence="3 6" id="KW-0133">Cell shape</keyword>
<accession>A0ABT9ZLM1</accession>
<dbReference type="PANTHER" id="PTHR35800">
    <property type="entry name" value="PROTEIN JAG"/>
    <property type="match status" value="1"/>
</dbReference>